<proteinExistence type="predicted"/>
<comment type="caution">
    <text evidence="1">The sequence shown here is derived from an EMBL/GenBank/DDBJ whole genome shotgun (WGS) entry which is preliminary data.</text>
</comment>
<organism evidence="1 2">
    <name type="scientific">Chitinophaga hostae</name>
    <dbReference type="NCBI Taxonomy" id="2831022"/>
    <lineage>
        <taxon>Bacteria</taxon>
        <taxon>Pseudomonadati</taxon>
        <taxon>Bacteroidota</taxon>
        <taxon>Chitinophagia</taxon>
        <taxon>Chitinophagales</taxon>
        <taxon>Chitinophagaceae</taxon>
        <taxon>Chitinophaga</taxon>
    </lineage>
</organism>
<evidence type="ECO:0000313" key="2">
    <source>
        <dbReference type="Proteomes" id="UP000676386"/>
    </source>
</evidence>
<sequence length="117" mass="13485">MKAISVKRPCNFYMTKALNPDQSQLANIMTDISERCHFAAWLTNLEYVLWDAVINGQRKYGHDEITPHDIGELKKLSKACNSWIYFDDETEETAINLSTWTLMFDKAVNDKPNILQG</sequence>
<name>A0ABS5IXU8_9BACT</name>
<dbReference type="EMBL" id="JAGTXB010000004">
    <property type="protein sequence ID" value="MBS0027705.1"/>
    <property type="molecule type" value="Genomic_DNA"/>
</dbReference>
<accession>A0ABS5IXU8</accession>
<dbReference type="RefSeq" id="WP_211972810.1">
    <property type="nucleotide sequence ID" value="NZ_CBFHAM010000001.1"/>
</dbReference>
<dbReference type="Proteomes" id="UP000676386">
    <property type="component" value="Unassembled WGS sequence"/>
</dbReference>
<protein>
    <submittedName>
        <fullName evidence="1">Uncharacterized protein</fullName>
    </submittedName>
</protein>
<gene>
    <name evidence="1" type="ORF">KE626_10330</name>
</gene>
<keyword evidence="2" id="KW-1185">Reference proteome</keyword>
<evidence type="ECO:0000313" key="1">
    <source>
        <dbReference type="EMBL" id="MBS0027705.1"/>
    </source>
</evidence>
<reference evidence="1 2" key="1">
    <citation type="submission" date="2021-04" db="EMBL/GenBank/DDBJ databases">
        <title>Chitinophaga sp. nov., isolated from the rhizosphere soil.</title>
        <authorList>
            <person name="He S."/>
        </authorList>
    </citation>
    <scope>NUCLEOTIDE SEQUENCE [LARGE SCALE GENOMIC DNA]</scope>
    <source>
        <strain evidence="1 2">2R12</strain>
    </source>
</reference>